<sequence>MNKKYEYNGNIYCEDDLSEEIYNYGGDLDDLFSDLLRNKDIEETTYYSAKGACSSDEYYEDYKELIKEEYEKLGIEVLQGYE</sequence>
<name>A0A8S5SGK8_9CAUD</name>
<reference evidence="1" key="1">
    <citation type="journal article" date="2021" name="Proc. Natl. Acad. Sci. U.S.A.">
        <title>A Catalog of Tens of Thousands of Viruses from Human Metagenomes Reveals Hidden Associations with Chronic Diseases.</title>
        <authorList>
            <person name="Tisza M.J."/>
            <person name="Buck C.B."/>
        </authorList>
    </citation>
    <scope>NUCLEOTIDE SEQUENCE</scope>
    <source>
        <strain evidence="1">CtxvK3</strain>
    </source>
</reference>
<protein>
    <submittedName>
        <fullName evidence="1">Uncharacterized protein</fullName>
    </submittedName>
</protein>
<accession>A0A8S5SGK8</accession>
<evidence type="ECO:0000313" key="1">
    <source>
        <dbReference type="EMBL" id="DAF49971.1"/>
    </source>
</evidence>
<dbReference type="EMBL" id="BK032591">
    <property type="protein sequence ID" value="DAF49971.1"/>
    <property type="molecule type" value="Genomic_DNA"/>
</dbReference>
<proteinExistence type="predicted"/>
<organism evidence="1">
    <name type="scientific">Siphoviridae sp. ctxvK3</name>
    <dbReference type="NCBI Taxonomy" id="2827975"/>
    <lineage>
        <taxon>Viruses</taxon>
        <taxon>Duplodnaviria</taxon>
        <taxon>Heunggongvirae</taxon>
        <taxon>Uroviricota</taxon>
        <taxon>Caudoviricetes</taxon>
    </lineage>
</organism>